<dbReference type="PANTHER" id="PTHR14191">
    <property type="entry name" value="PDZ DOMAIN CONTAINING PROTEIN"/>
    <property type="match status" value="1"/>
</dbReference>
<keyword evidence="4" id="KW-1185">Reference proteome</keyword>
<protein>
    <recommendedName>
        <fullName evidence="2">PDZ domain-containing protein</fullName>
    </recommendedName>
</protein>
<dbReference type="GO" id="GO:0072659">
    <property type="term" value="P:protein localization to plasma membrane"/>
    <property type="evidence" value="ECO:0007669"/>
    <property type="project" value="TreeGrafter"/>
</dbReference>
<comment type="caution">
    <text evidence="3">The sequence shown here is derived from an EMBL/GenBank/DDBJ whole genome shotgun (WGS) entry which is preliminary data.</text>
</comment>
<dbReference type="Proteomes" id="UP000298663">
    <property type="component" value="Unassembled WGS sequence"/>
</dbReference>
<dbReference type="SMART" id="SM00228">
    <property type="entry name" value="PDZ"/>
    <property type="match status" value="1"/>
</dbReference>
<dbReference type="EMBL" id="AZBU02000001">
    <property type="protein sequence ID" value="TMS39378.1"/>
    <property type="molecule type" value="Genomic_DNA"/>
</dbReference>
<gene>
    <name evidence="3" type="ORF">L596_005913</name>
</gene>
<evidence type="ECO:0000256" key="1">
    <source>
        <dbReference type="ARBA" id="ARBA00022737"/>
    </source>
</evidence>
<dbReference type="OrthoDB" id="10007415at2759"/>
<dbReference type="GO" id="GO:0043495">
    <property type="term" value="F:protein-membrane adaptor activity"/>
    <property type="evidence" value="ECO:0007669"/>
    <property type="project" value="TreeGrafter"/>
</dbReference>
<evidence type="ECO:0000259" key="2">
    <source>
        <dbReference type="PROSITE" id="PS50106"/>
    </source>
</evidence>
<dbReference type="InterPro" id="IPR051067">
    <property type="entry name" value="NHER"/>
</dbReference>
<accession>A0A4U8V6T9</accession>
<reference evidence="3 4" key="2">
    <citation type="journal article" date="2019" name="G3 (Bethesda)">
        <title>Hybrid Assembly of the Genome of the Entomopathogenic Nematode Steinernema carpocapsae Identifies the X-Chromosome.</title>
        <authorList>
            <person name="Serra L."/>
            <person name="Macchietto M."/>
            <person name="Macias-Munoz A."/>
            <person name="McGill C.J."/>
            <person name="Rodriguez I.M."/>
            <person name="Rodriguez B."/>
            <person name="Murad R."/>
            <person name="Mortazavi A."/>
        </authorList>
    </citation>
    <scope>NUCLEOTIDE SEQUENCE [LARGE SCALE GENOMIC DNA]</scope>
    <source>
        <strain evidence="3 4">ALL</strain>
    </source>
</reference>
<sequence length="140" mass="15619">MNPCPRLCNLEKSQPTDEFGYNMQEEKGLGHFIGTVDFGGIGFRAGLALGQRIVGVNGELIHPNTANTKVISLIKQDPLKIQLLVASEEVDRWFKQNKAEYSFDHAIVIRYPTLERTPVALKRRHHHHPALAVGANSVHS</sequence>
<dbReference type="SUPFAM" id="SSF50156">
    <property type="entry name" value="PDZ domain-like"/>
    <property type="match status" value="1"/>
</dbReference>
<dbReference type="PROSITE" id="PS50106">
    <property type="entry name" value="PDZ"/>
    <property type="match status" value="1"/>
</dbReference>
<proteinExistence type="predicted"/>
<organism evidence="3 4">
    <name type="scientific">Steinernema carpocapsae</name>
    <name type="common">Entomopathogenic nematode</name>
    <dbReference type="NCBI Taxonomy" id="34508"/>
    <lineage>
        <taxon>Eukaryota</taxon>
        <taxon>Metazoa</taxon>
        <taxon>Ecdysozoa</taxon>
        <taxon>Nematoda</taxon>
        <taxon>Chromadorea</taxon>
        <taxon>Rhabditida</taxon>
        <taxon>Tylenchina</taxon>
        <taxon>Panagrolaimomorpha</taxon>
        <taxon>Strongyloidoidea</taxon>
        <taxon>Steinernematidae</taxon>
        <taxon>Steinernema</taxon>
    </lineage>
</organism>
<keyword evidence="1" id="KW-0677">Repeat</keyword>
<evidence type="ECO:0000313" key="3">
    <source>
        <dbReference type="EMBL" id="TMS39378.1"/>
    </source>
</evidence>
<name>A0A4U8V6T9_STECR</name>
<dbReference type="InterPro" id="IPR001478">
    <property type="entry name" value="PDZ"/>
</dbReference>
<dbReference type="Gene3D" id="2.30.42.10">
    <property type="match status" value="1"/>
</dbReference>
<dbReference type="PANTHER" id="PTHR14191:SF3">
    <property type="entry name" value="NA(+)_H(+) EXCHANGE REGULATORY COFACTOR-LIKE PROTEIN NRFL-1"/>
    <property type="match status" value="1"/>
</dbReference>
<evidence type="ECO:0000313" key="4">
    <source>
        <dbReference type="Proteomes" id="UP000298663"/>
    </source>
</evidence>
<feature type="domain" description="PDZ" evidence="2">
    <location>
        <begin position="7"/>
        <end position="89"/>
    </location>
</feature>
<dbReference type="STRING" id="34508.A0A4U8V6T9"/>
<reference evidence="3 4" key="1">
    <citation type="journal article" date="2015" name="Genome Biol.">
        <title>Comparative genomics of Steinernema reveals deeply conserved gene regulatory networks.</title>
        <authorList>
            <person name="Dillman A.R."/>
            <person name="Macchietto M."/>
            <person name="Porter C.F."/>
            <person name="Rogers A."/>
            <person name="Williams B."/>
            <person name="Antoshechkin I."/>
            <person name="Lee M.M."/>
            <person name="Goodwin Z."/>
            <person name="Lu X."/>
            <person name="Lewis E.E."/>
            <person name="Goodrich-Blair H."/>
            <person name="Stock S.P."/>
            <person name="Adams B.J."/>
            <person name="Sternberg P.W."/>
            <person name="Mortazavi A."/>
        </authorList>
    </citation>
    <scope>NUCLEOTIDE SEQUENCE [LARGE SCALE GENOMIC DNA]</scope>
    <source>
        <strain evidence="3 4">ALL</strain>
    </source>
</reference>
<dbReference type="GO" id="GO:0016324">
    <property type="term" value="C:apical plasma membrane"/>
    <property type="evidence" value="ECO:0007669"/>
    <property type="project" value="TreeGrafter"/>
</dbReference>
<dbReference type="InterPro" id="IPR036034">
    <property type="entry name" value="PDZ_sf"/>
</dbReference>
<dbReference type="AlphaFoldDB" id="A0A4U8V6T9"/>